<evidence type="ECO:0000313" key="3">
    <source>
        <dbReference type="Proteomes" id="UP000051952"/>
    </source>
</evidence>
<dbReference type="EMBL" id="CYKH01000929">
    <property type="protein sequence ID" value="CUG68031.1"/>
    <property type="molecule type" value="Genomic_DNA"/>
</dbReference>
<feature type="transmembrane region" description="Helical" evidence="1">
    <location>
        <begin position="89"/>
        <end position="109"/>
    </location>
</feature>
<feature type="transmembrane region" description="Helical" evidence="1">
    <location>
        <begin position="170"/>
        <end position="191"/>
    </location>
</feature>
<proteinExistence type="predicted"/>
<evidence type="ECO:0000256" key="1">
    <source>
        <dbReference type="SAM" id="Phobius"/>
    </source>
</evidence>
<protein>
    <submittedName>
        <fullName evidence="2">Membrane-associated protein, putative</fullName>
    </submittedName>
</protein>
<reference evidence="3" key="1">
    <citation type="submission" date="2015-09" db="EMBL/GenBank/DDBJ databases">
        <authorList>
            <consortium name="Pathogen Informatics"/>
        </authorList>
    </citation>
    <scope>NUCLEOTIDE SEQUENCE [LARGE SCALE GENOMIC DNA]</scope>
    <source>
        <strain evidence="3">Lake Konstanz</strain>
    </source>
</reference>
<evidence type="ECO:0000313" key="2">
    <source>
        <dbReference type="EMBL" id="CUG68031.1"/>
    </source>
</evidence>
<dbReference type="VEuPathDB" id="TriTrypDB:BSAL_83030"/>
<sequence>MWFVLCLSSGITFTSSRIVLVHMSAVYRLVSLFLIFFAIVISIVAAATTSWIVIGNAHLGLFWVCGGNTCTNTLTALSNDEPCRSKDQAAQAFIVLAIIALFPLFAIVLIRRFFASSSVGSAIVHNVSWIVDVALSAFIVISLVIAWACVAGMHDECICNNNAQNCGLNYSWALALIASVAVMVVTVLLFLSKEGSNSVHDGSVTHTTVIHTSSHSTQHHHEAA</sequence>
<dbReference type="Proteomes" id="UP000051952">
    <property type="component" value="Unassembled WGS sequence"/>
</dbReference>
<organism evidence="2 3">
    <name type="scientific">Bodo saltans</name>
    <name type="common">Flagellated protozoan</name>
    <dbReference type="NCBI Taxonomy" id="75058"/>
    <lineage>
        <taxon>Eukaryota</taxon>
        <taxon>Discoba</taxon>
        <taxon>Euglenozoa</taxon>
        <taxon>Kinetoplastea</taxon>
        <taxon>Metakinetoplastina</taxon>
        <taxon>Eubodonida</taxon>
        <taxon>Bodonidae</taxon>
        <taxon>Bodo</taxon>
    </lineage>
</organism>
<keyword evidence="1" id="KW-1133">Transmembrane helix</keyword>
<keyword evidence="1" id="KW-0472">Membrane</keyword>
<gene>
    <name evidence="2" type="ORF">BSAL_83030</name>
</gene>
<dbReference type="AlphaFoldDB" id="A0A0S4IZM1"/>
<keyword evidence="1" id="KW-0812">Transmembrane</keyword>
<name>A0A0S4IZM1_BODSA</name>
<feature type="transmembrane region" description="Helical" evidence="1">
    <location>
        <begin position="26"/>
        <end position="47"/>
    </location>
</feature>
<accession>A0A0S4IZM1</accession>
<keyword evidence="3" id="KW-1185">Reference proteome</keyword>
<feature type="transmembrane region" description="Helical" evidence="1">
    <location>
        <begin position="129"/>
        <end position="150"/>
    </location>
</feature>